<organism evidence="2 3">
    <name type="scientific">Rhizoctonia solani</name>
    <dbReference type="NCBI Taxonomy" id="456999"/>
    <lineage>
        <taxon>Eukaryota</taxon>
        <taxon>Fungi</taxon>
        <taxon>Dikarya</taxon>
        <taxon>Basidiomycota</taxon>
        <taxon>Agaricomycotina</taxon>
        <taxon>Agaricomycetes</taxon>
        <taxon>Cantharellales</taxon>
        <taxon>Ceratobasidiaceae</taxon>
        <taxon>Rhizoctonia</taxon>
    </lineage>
</organism>
<dbReference type="EMBL" id="CAJMWY010004061">
    <property type="protein sequence ID" value="CAE6516668.1"/>
    <property type="molecule type" value="Genomic_DNA"/>
</dbReference>
<proteinExistence type="inferred from homology"/>
<dbReference type="Pfam" id="PF10209">
    <property type="entry name" value="DUF2340"/>
    <property type="match status" value="1"/>
</dbReference>
<dbReference type="PANTHER" id="PTHR18444:SF9">
    <property type="entry name" value="UPF0538 PROTEIN C2ORF76"/>
    <property type="match status" value="1"/>
</dbReference>
<evidence type="ECO:0000313" key="3">
    <source>
        <dbReference type="Proteomes" id="UP000663861"/>
    </source>
</evidence>
<protein>
    <submittedName>
        <fullName evidence="2">Uncharacterized protein</fullName>
    </submittedName>
</protein>
<reference evidence="2" key="1">
    <citation type="submission" date="2021-01" db="EMBL/GenBank/DDBJ databases">
        <authorList>
            <person name="Kaushik A."/>
        </authorList>
    </citation>
    <scope>NUCLEOTIDE SEQUENCE</scope>
    <source>
        <strain evidence="2">AG4-RS23</strain>
    </source>
</reference>
<evidence type="ECO:0000256" key="1">
    <source>
        <dbReference type="ARBA" id="ARBA00007176"/>
    </source>
</evidence>
<comment type="caution">
    <text evidence="2">The sequence shown here is derived from an EMBL/GenBank/DDBJ whole genome shotgun (WGS) entry which is preliminary data.</text>
</comment>
<gene>
    <name evidence="2" type="ORF">RDB_LOCUS148009</name>
</gene>
<accession>A0A8H3D973</accession>
<dbReference type="Proteomes" id="UP000663861">
    <property type="component" value="Unassembled WGS sequence"/>
</dbReference>
<sequence>MSSTAETGEISDQLTNLAAPLSAATITVRVIKSFEYRTEKSLVLHALDLEHTTVGNLKERVRNAVKTEPGWKAYRTVQLDTLKLYTKAHGAKTTNLIINLDHDDWILSDDSTTNLIINLDHDDWILSDDSVTLASLGFENETEVSFFNRELYEAFKKDPTTKW</sequence>
<name>A0A8H3D973_9AGAM</name>
<comment type="similarity">
    <text evidence="1">Belongs to the UPF0538 family.</text>
</comment>
<evidence type="ECO:0000313" key="2">
    <source>
        <dbReference type="EMBL" id="CAE6516668.1"/>
    </source>
</evidence>
<dbReference type="InterPro" id="IPR018794">
    <property type="entry name" value="UPF0538"/>
</dbReference>
<dbReference type="PANTHER" id="PTHR18444">
    <property type="entry name" value="UPF0538 FAMILY MEMBER"/>
    <property type="match status" value="1"/>
</dbReference>
<dbReference type="AlphaFoldDB" id="A0A8H3D973"/>